<proteinExistence type="predicted"/>
<dbReference type="EMBL" id="CM007384">
    <property type="protein sequence ID" value="ONK71892.1"/>
    <property type="molecule type" value="Genomic_DNA"/>
</dbReference>
<evidence type="ECO:0000313" key="2">
    <source>
        <dbReference type="EMBL" id="ONK71892.1"/>
    </source>
</evidence>
<name>A0A5P1F130_ASPOF</name>
<dbReference type="Proteomes" id="UP000243459">
    <property type="component" value="Chromosome 4"/>
</dbReference>
<reference evidence="3" key="1">
    <citation type="journal article" date="2017" name="Nat. Commun.">
        <title>The asparagus genome sheds light on the origin and evolution of a young Y chromosome.</title>
        <authorList>
            <person name="Harkess A."/>
            <person name="Zhou J."/>
            <person name="Xu C."/>
            <person name="Bowers J.E."/>
            <person name="Van der Hulst R."/>
            <person name="Ayyampalayam S."/>
            <person name="Mercati F."/>
            <person name="Riccardi P."/>
            <person name="McKain M.R."/>
            <person name="Kakrana A."/>
            <person name="Tang H."/>
            <person name="Ray J."/>
            <person name="Groenendijk J."/>
            <person name="Arikit S."/>
            <person name="Mathioni S.M."/>
            <person name="Nakano M."/>
            <person name="Shan H."/>
            <person name="Telgmann-Rauber A."/>
            <person name="Kanno A."/>
            <person name="Yue Z."/>
            <person name="Chen H."/>
            <person name="Li W."/>
            <person name="Chen Y."/>
            <person name="Xu X."/>
            <person name="Zhang Y."/>
            <person name="Luo S."/>
            <person name="Chen H."/>
            <person name="Gao J."/>
            <person name="Mao Z."/>
            <person name="Pires J.C."/>
            <person name="Luo M."/>
            <person name="Kudrna D."/>
            <person name="Wing R.A."/>
            <person name="Meyers B.C."/>
            <person name="Yi K."/>
            <person name="Kong H."/>
            <person name="Lavrijsen P."/>
            <person name="Sunseri F."/>
            <person name="Falavigna A."/>
            <person name="Ye Y."/>
            <person name="Leebens-Mack J.H."/>
            <person name="Chen G."/>
        </authorList>
    </citation>
    <scope>NUCLEOTIDE SEQUENCE [LARGE SCALE GENOMIC DNA]</scope>
    <source>
        <strain evidence="3">cv. DH0086</strain>
    </source>
</reference>
<dbReference type="Gramene" id="ONK71892">
    <property type="protein sequence ID" value="ONK71892"/>
    <property type="gene ID" value="A4U43_C04F13450"/>
</dbReference>
<accession>A0A5P1F130</accession>
<sequence length="217" mass="23309">MNMYLLETFSDEQRVKSTVVKAEKVNPVSKSRYLLGLIDKLSVESCNGLPRLSVPTARYMRSISNNFSTSGIADRYRVEPANQAGLQANIGYGGVMNHNVGSHASCNSYGSAGHALQNCPRSLNRQGHTPYATAYGTPSFSPMPLISLACGEKTPFRIRKGVGAVVGELGIDIEWSRACSAMAKHLDVGSNQGQPAMGAGETVREGSDSKPDQDLRQ</sequence>
<evidence type="ECO:0000313" key="3">
    <source>
        <dbReference type="Proteomes" id="UP000243459"/>
    </source>
</evidence>
<dbReference type="AlphaFoldDB" id="A0A5P1F130"/>
<organism evidence="2 3">
    <name type="scientific">Asparagus officinalis</name>
    <name type="common">Garden asparagus</name>
    <dbReference type="NCBI Taxonomy" id="4686"/>
    <lineage>
        <taxon>Eukaryota</taxon>
        <taxon>Viridiplantae</taxon>
        <taxon>Streptophyta</taxon>
        <taxon>Embryophyta</taxon>
        <taxon>Tracheophyta</taxon>
        <taxon>Spermatophyta</taxon>
        <taxon>Magnoliopsida</taxon>
        <taxon>Liliopsida</taxon>
        <taxon>Asparagales</taxon>
        <taxon>Asparagaceae</taxon>
        <taxon>Asparagoideae</taxon>
        <taxon>Asparagus</taxon>
    </lineage>
</organism>
<protein>
    <submittedName>
        <fullName evidence="2">Uncharacterized protein</fullName>
    </submittedName>
</protein>
<feature type="region of interest" description="Disordered" evidence="1">
    <location>
        <begin position="189"/>
        <end position="217"/>
    </location>
</feature>
<feature type="compositionally biased region" description="Basic and acidic residues" evidence="1">
    <location>
        <begin position="202"/>
        <end position="217"/>
    </location>
</feature>
<gene>
    <name evidence="2" type="ORF">A4U43_C04F13450</name>
</gene>
<evidence type="ECO:0000256" key="1">
    <source>
        <dbReference type="SAM" id="MobiDB-lite"/>
    </source>
</evidence>
<keyword evidence="3" id="KW-1185">Reference proteome</keyword>